<gene>
    <name evidence="1" type="ORF">NCTC9428_04652</name>
</gene>
<proteinExistence type="predicted"/>
<sequence>MKTVITSLLLGFPWGSEPAREGVRNDALA</sequence>
<dbReference type="AlphaFoldDB" id="A0A448E1V3"/>
<dbReference type="Proteomes" id="UP000281909">
    <property type="component" value="Chromosome"/>
</dbReference>
<name>A0A448E1V3_PSEFL</name>
<reference evidence="1 2" key="1">
    <citation type="submission" date="2018-12" db="EMBL/GenBank/DDBJ databases">
        <authorList>
            <consortium name="Pathogen Informatics"/>
        </authorList>
    </citation>
    <scope>NUCLEOTIDE SEQUENCE [LARGE SCALE GENOMIC DNA]</scope>
    <source>
        <strain evidence="1 2">NCTC9428</strain>
    </source>
</reference>
<organism evidence="1 2">
    <name type="scientific">Pseudomonas fluorescens</name>
    <dbReference type="NCBI Taxonomy" id="294"/>
    <lineage>
        <taxon>Bacteria</taxon>
        <taxon>Pseudomonadati</taxon>
        <taxon>Pseudomonadota</taxon>
        <taxon>Gammaproteobacteria</taxon>
        <taxon>Pseudomonadales</taxon>
        <taxon>Pseudomonadaceae</taxon>
        <taxon>Pseudomonas</taxon>
    </lineage>
</organism>
<protein>
    <submittedName>
        <fullName evidence="1">Uncharacterized protein</fullName>
    </submittedName>
</protein>
<dbReference type="EMBL" id="LR134318">
    <property type="protein sequence ID" value="VEF12972.1"/>
    <property type="molecule type" value="Genomic_DNA"/>
</dbReference>
<evidence type="ECO:0000313" key="2">
    <source>
        <dbReference type="Proteomes" id="UP000281909"/>
    </source>
</evidence>
<accession>A0A448E1V3</accession>
<evidence type="ECO:0000313" key="1">
    <source>
        <dbReference type="EMBL" id="VEF12972.1"/>
    </source>
</evidence>